<evidence type="ECO:0000256" key="1">
    <source>
        <dbReference type="ARBA" id="ARBA00005622"/>
    </source>
</evidence>
<dbReference type="SUPFAM" id="SSF53474">
    <property type="entry name" value="alpha/beta-Hydrolases"/>
    <property type="match status" value="1"/>
</dbReference>
<dbReference type="Gene3D" id="3.40.50.1820">
    <property type="entry name" value="alpha/beta hydrolase"/>
    <property type="match status" value="1"/>
</dbReference>
<keyword evidence="3" id="KW-0732">Signal</keyword>
<evidence type="ECO:0000256" key="2">
    <source>
        <dbReference type="ARBA" id="ARBA00022801"/>
    </source>
</evidence>
<dbReference type="EMBL" id="JAJAPW010000007">
    <property type="protein sequence ID" value="MCB4800013.1"/>
    <property type="molecule type" value="Genomic_DNA"/>
</dbReference>
<dbReference type="InterPro" id="IPR000801">
    <property type="entry name" value="Esterase-like"/>
</dbReference>
<evidence type="ECO:0008006" key="6">
    <source>
        <dbReference type="Google" id="ProtNLM"/>
    </source>
</evidence>
<dbReference type="InterPro" id="IPR029058">
    <property type="entry name" value="AB_hydrolase_fold"/>
</dbReference>
<accession>A0A9X1I3J9</accession>
<comment type="caution">
    <text evidence="4">The sequence shown here is derived from an EMBL/GenBank/DDBJ whole genome shotgun (WGS) entry which is preliminary data.</text>
</comment>
<comment type="similarity">
    <text evidence="1">Belongs to the esterase D family.</text>
</comment>
<keyword evidence="5" id="KW-1185">Reference proteome</keyword>
<dbReference type="AlphaFoldDB" id="A0A9X1I3J9"/>
<dbReference type="InterPro" id="IPR052558">
    <property type="entry name" value="Siderophore_Hydrolase_D"/>
</dbReference>
<feature type="chain" id="PRO_5040839125" description="Esterase" evidence="3">
    <location>
        <begin position="23"/>
        <end position="359"/>
    </location>
</feature>
<dbReference type="PANTHER" id="PTHR40841:SF2">
    <property type="entry name" value="SIDEROPHORE-DEGRADING ESTERASE (EUROFUNG)"/>
    <property type="match status" value="1"/>
</dbReference>
<proteinExistence type="inferred from homology"/>
<dbReference type="Pfam" id="PF00756">
    <property type="entry name" value="Esterase"/>
    <property type="match status" value="1"/>
</dbReference>
<evidence type="ECO:0000313" key="5">
    <source>
        <dbReference type="Proteomes" id="UP001139199"/>
    </source>
</evidence>
<protein>
    <recommendedName>
        <fullName evidence="6">Esterase</fullName>
    </recommendedName>
</protein>
<keyword evidence="2" id="KW-0378">Hydrolase</keyword>
<sequence length="359" mass="41379">MNYKFLTIYLLLTLITSNKITAQNSIVLGEKIELKSEILNETREVWINVPSSYNYTIYAPKNYPVCYFFDGDTHFKNFSAIQDWLTRNVYASIPEIIMVAILQKDRTNELTPTKMETPENWKRANFSTSGGNKAFMDFIEKELKPFVNSNYRTTNYSILSGHSFGGLATINCFVNTPEYFNAYLAIDPSMWWNNENILTNMGDSWVTKNHQNKRIYIAKATDSGSGEAHHKAILKLFDKLNAIPEPANFSFNYKIYEGEDHGSVVIPAEYDGIRYIFKDYQLPVKGAMKEPNLIDEHLIKISKQLGYKVIPDEKTIHQLAMVCKKQGLIEQYKTLLQKNTTYYPQSKHAKEAYKNAVNE</sequence>
<evidence type="ECO:0000256" key="3">
    <source>
        <dbReference type="SAM" id="SignalP"/>
    </source>
</evidence>
<dbReference type="RefSeq" id="WP_226544496.1">
    <property type="nucleotide sequence ID" value="NZ_JAJAPW010000007.1"/>
</dbReference>
<organism evidence="4 5">
    <name type="scientific">Neotamlana laminarinivorans</name>
    <dbReference type="NCBI Taxonomy" id="2883124"/>
    <lineage>
        <taxon>Bacteria</taxon>
        <taxon>Pseudomonadati</taxon>
        <taxon>Bacteroidota</taxon>
        <taxon>Flavobacteriia</taxon>
        <taxon>Flavobacteriales</taxon>
        <taxon>Flavobacteriaceae</taxon>
        <taxon>Neotamlana</taxon>
    </lineage>
</organism>
<evidence type="ECO:0000313" key="4">
    <source>
        <dbReference type="EMBL" id="MCB4800013.1"/>
    </source>
</evidence>
<dbReference type="PANTHER" id="PTHR40841">
    <property type="entry name" value="SIDEROPHORE TRIACETYLFUSARININE C ESTERASE"/>
    <property type="match status" value="1"/>
</dbReference>
<reference evidence="4" key="1">
    <citation type="submission" date="2021-10" db="EMBL/GenBank/DDBJ databases">
        <title>Tamlana sargassums sp. nov., and Tamlana laminarinivorans sp. nov., two new bacteria isolated from the brown alga.</title>
        <authorList>
            <person name="Li J."/>
        </authorList>
    </citation>
    <scope>NUCLEOTIDE SEQUENCE</scope>
    <source>
        <strain evidence="4">PT2-4</strain>
    </source>
</reference>
<gene>
    <name evidence="4" type="ORF">LG649_14255</name>
</gene>
<feature type="signal peptide" evidence="3">
    <location>
        <begin position="1"/>
        <end position="22"/>
    </location>
</feature>
<dbReference type="Proteomes" id="UP001139199">
    <property type="component" value="Unassembled WGS sequence"/>
</dbReference>
<name>A0A9X1I3J9_9FLAO</name>
<dbReference type="GO" id="GO:0016788">
    <property type="term" value="F:hydrolase activity, acting on ester bonds"/>
    <property type="evidence" value="ECO:0007669"/>
    <property type="project" value="TreeGrafter"/>
</dbReference>